<evidence type="ECO:0008006" key="4">
    <source>
        <dbReference type="Google" id="ProtNLM"/>
    </source>
</evidence>
<dbReference type="AlphaFoldDB" id="A0A2S5IUR9"/>
<dbReference type="PROSITE" id="PS51257">
    <property type="entry name" value="PROKAR_LIPOPROTEIN"/>
    <property type="match status" value="1"/>
</dbReference>
<accession>A0A2S5IUR9</accession>
<keyword evidence="1" id="KW-0732">Signal</keyword>
<dbReference type="Proteomes" id="UP000239297">
    <property type="component" value="Unassembled WGS sequence"/>
</dbReference>
<reference evidence="2 3" key="1">
    <citation type="journal article" date="2014" name="Int. J. Syst. Evol. Microbiol.">
        <title>Arthrobacter pityocampae sp. nov., isolated from Thaumetopoea pityocampa (Lep., Thaumetopoeidae).</title>
        <authorList>
            <person name="Ince I.A."/>
            <person name="Demirbag Z."/>
            <person name="Kati H."/>
        </authorList>
    </citation>
    <scope>NUCLEOTIDE SEQUENCE [LARGE SCALE GENOMIC DNA]</scope>
    <source>
        <strain evidence="2 3">Tp2</strain>
    </source>
</reference>
<feature type="chain" id="PRO_5039487260" description="Lipoprotein" evidence="1">
    <location>
        <begin position="19"/>
        <end position="140"/>
    </location>
</feature>
<dbReference type="EMBL" id="PRKW01000006">
    <property type="protein sequence ID" value="PPB48304.1"/>
    <property type="molecule type" value="Genomic_DNA"/>
</dbReference>
<organism evidence="2 3">
    <name type="scientific">Arthrobacter pityocampae</name>
    <dbReference type="NCBI Taxonomy" id="547334"/>
    <lineage>
        <taxon>Bacteria</taxon>
        <taxon>Bacillati</taxon>
        <taxon>Actinomycetota</taxon>
        <taxon>Actinomycetes</taxon>
        <taxon>Micrococcales</taxon>
        <taxon>Micrococcaceae</taxon>
        <taxon>Arthrobacter</taxon>
    </lineage>
</organism>
<comment type="caution">
    <text evidence="2">The sequence shown here is derived from an EMBL/GenBank/DDBJ whole genome shotgun (WGS) entry which is preliminary data.</text>
</comment>
<sequence>MPMTKPVLTGLITWGAIAALLAGCNSSTPSENTDQACASADAFRTAVNDFTDTLSPGTTVDEVQAAREDVQRTFEDLMEEGGDVAEDKREALNKAVGEFQTAVDAVPDDAALLERAAVLRAEVAKIDITRDEYVAELDCG</sequence>
<proteinExistence type="predicted"/>
<feature type="signal peptide" evidence="1">
    <location>
        <begin position="1"/>
        <end position="18"/>
    </location>
</feature>
<evidence type="ECO:0000313" key="2">
    <source>
        <dbReference type="EMBL" id="PPB48304.1"/>
    </source>
</evidence>
<evidence type="ECO:0000313" key="3">
    <source>
        <dbReference type="Proteomes" id="UP000239297"/>
    </source>
</evidence>
<evidence type="ECO:0000256" key="1">
    <source>
        <dbReference type="SAM" id="SignalP"/>
    </source>
</evidence>
<gene>
    <name evidence="2" type="ORF">C4K88_15240</name>
</gene>
<protein>
    <recommendedName>
        <fullName evidence="4">Lipoprotein</fullName>
    </recommendedName>
</protein>
<name>A0A2S5IUR9_9MICC</name>
<keyword evidence="3" id="KW-1185">Reference proteome</keyword>